<comment type="caution">
    <text evidence="11">The sequence shown here is derived from an EMBL/GenBank/DDBJ whole genome shotgun (WGS) entry which is preliminary data.</text>
</comment>
<feature type="region of interest" description="Disordered" evidence="10">
    <location>
        <begin position="1"/>
        <end position="23"/>
    </location>
</feature>
<dbReference type="GO" id="GO:0009263">
    <property type="term" value="P:deoxyribonucleotide biosynthetic process"/>
    <property type="evidence" value="ECO:0007669"/>
    <property type="project" value="UniProtKB-KW"/>
</dbReference>
<evidence type="ECO:0000256" key="9">
    <source>
        <dbReference type="ARBA" id="ARBA00047754"/>
    </source>
</evidence>
<evidence type="ECO:0000313" key="11">
    <source>
        <dbReference type="EMBL" id="MUN54420.1"/>
    </source>
</evidence>
<dbReference type="NCBIfam" id="NF007182">
    <property type="entry name" value="PRK09614.1-1"/>
    <property type="match status" value="1"/>
</dbReference>
<keyword evidence="7" id="KW-0408">Iron</keyword>
<dbReference type="InterPro" id="IPR033909">
    <property type="entry name" value="RNR_small"/>
</dbReference>
<dbReference type="RefSeq" id="WP_129315683.1">
    <property type="nucleotide sequence ID" value="NZ_NOIQ01000010.1"/>
</dbReference>
<evidence type="ECO:0000256" key="7">
    <source>
        <dbReference type="ARBA" id="ARBA00023004"/>
    </source>
</evidence>
<evidence type="ECO:0000256" key="3">
    <source>
        <dbReference type="ARBA" id="ARBA00011209"/>
    </source>
</evidence>
<organism evidence="11 12">
    <name type="scientific">Rothia koreensis</name>
    <dbReference type="NCBI Taxonomy" id="592378"/>
    <lineage>
        <taxon>Bacteria</taxon>
        <taxon>Bacillati</taxon>
        <taxon>Actinomycetota</taxon>
        <taxon>Actinomycetes</taxon>
        <taxon>Micrococcales</taxon>
        <taxon>Micrococcaceae</taxon>
        <taxon>Rothia</taxon>
    </lineage>
</organism>
<dbReference type="GO" id="GO:0004748">
    <property type="term" value="F:ribonucleoside-diphosphate reductase activity, thioredoxin disulfide as acceptor"/>
    <property type="evidence" value="ECO:0007669"/>
    <property type="project" value="UniProtKB-EC"/>
</dbReference>
<dbReference type="PANTHER" id="PTHR23409:SF18">
    <property type="entry name" value="RIBONUCLEOSIDE-DIPHOSPHATE REDUCTASE SUBUNIT M2"/>
    <property type="match status" value="1"/>
</dbReference>
<feature type="compositionally biased region" description="Basic and acidic residues" evidence="10">
    <location>
        <begin position="1"/>
        <end position="10"/>
    </location>
</feature>
<dbReference type="InterPro" id="IPR026494">
    <property type="entry name" value="RNR_NrdF-like"/>
</dbReference>
<evidence type="ECO:0000313" key="12">
    <source>
        <dbReference type="Proteomes" id="UP000462152"/>
    </source>
</evidence>
<evidence type="ECO:0000256" key="5">
    <source>
        <dbReference type="ARBA" id="ARBA00022723"/>
    </source>
</evidence>
<dbReference type="OrthoDB" id="9766544at2"/>
<evidence type="ECO:0000256" key="1">
    <source>
        <dbReference type="ARBA" id="ARBA00001962"/>
    </source>
</evidence>
<gene>
    <name evidence="11" type="primary">nrdF</name>
    <name evidence="11" type="ORF">GMA10_04200</name>
</gene>
<comment type="subunit">
    <text evidence="3">Tetramer of two alpha and two beta subunits.</text>
</comment>
<dbReference type="NCBIfam" id="TIGR04171">
    <property type="entry name" value="RNR_1b_NrdF"/>
    <property type="match status" value="1"/>
</dbReference>
<dbReference type="Gene3D" id="1.10.620.20">
    <property type="entry name" value="Ribonucleotide Reductase, subunit A"/>
    <property type="match status" value="1"/>
</dbReference>
<dbReference type="CDD" id="cd01049">
    <property type="entry name" value="RNRR2"/>
    <property type="match status" value="1"/>
</dbReference>
<keyword evidence="12" id="KW-1185">Reference proteome</keyword>
<accession>A0A7K1LH42</accession>
<comment type="catalytic activity">
    <reaction evidence="9">
        <text>a 2'-deoxyribonucleoside 5'-diphosphate + [thioredoxin]-disulfide + H2O = a ribonucleoside 5'-diphosphate + [thioredoxin]-dithiol</text>
        <dbReference type="Rhea" id="RHEA:23252"/>
        <dbReference type="Rhea" id="RHEA-COMP:10698"/>
        <dbReference type="Rhea" id="RHEA-COMP:10700"/>
        <dbReference type="ChEBI" id="CHEBI:15377"/>
        <dbReference type="ChEBI" id="CHEBI:29950"/>
        <dbReference type="ChEBI" id="CHEBI:50058"/>
        <dbReference type="ChEBI" id="CHEBI:57930"/>
        <dbReference type="ChEBI" id="CHEBI:73316"/>
        <dbReference type="EC" id="1.17.4.1"/>
    </reaction>
</comment>
<dbReference type="GO" id="GO:0046872">
    <property type="term" value="F:metal ion binding"/>
    <property type="evidence" value="ECO:0007669"/>
    <property type="project" value="UniProtKB-KW"/>
</dbReference>
<reference evidence="11 12" key="1">
    <citation type="submission" date="2019-12" db="EMBL/GenBank/DDBJ databases">
        <authorList>
            <person name="Li J."/>
            <person name="Shi Y."/>
            <person name="Xu G."/>
            <person name="Xiao D."/>
            <person name="Ran X."/>
        </authorList>
    </citation>
    <scope>NUCLEOTIDE SEQUENCE [LARGE SCALE GENOMIC DNA]</scope>
    <source>
        <strain evidence="11 12">JCM 15915</strain>
    </source>
</reference>
<evidence type="ECO:0000256" key="6">
    <source>
        <dbReference type="ARBA" id="ARBA00023002"/>
    </source>
</evidence>
<evidence type="ECO:0000256" key="4">
    <source>
        <dbReference type="ARBA" id="ARBA00012274"/>
    </source>
</evidence>
<dbReference type="InterPro" id="IPR009078">
    <property type="entry name" value="Ferritin-like_SF"/>
</dbReference>
<dbReference type="Proteomes" id="UP000462152">
    <property type="component" value="Unassembled WGS sequence"/>
</dbReference>
<evidence type="ECO:0000256" key="10">
    <source>
        <dbReference type="SAM" id="MobiDB-lite"/>
    </source>
</evidence>
<dbReference type="Pfam" id="PF00268">
    <property type="entry name" value="Ribonuc_red_sm"/>
    <property type="match status" value="1"/>
</dbReference>
<keyword evidence="6 11" id="KW-0560">Oxidoreductase</keyword>
<dbReference type="PANTHER" id="PTHR23409">
    <property type="entry name" value="RIBONUCLEOSIDE-DIPHOSPHATE REDUCTASE SMALL CHAIN"/>
    <property type="match status" value="1"/>
</dbReference>
<proteinExistence type="inferred from homology"/>
<sequence length="341" mass="38888">MTPSTDRRPLTEISVTPPSFRHDPNHRLRPINWNRIQDEKDLEVWNRLTSNFWLPEKVPLSNDLPAWQRLSEEERTLTMRVFTGLTMLDTVQATVGEISQIQDARTEHEEAVYTNIAFMQSVHARSYSSVFSTLASTPQIEESYRWAVANDLLQERAKKVLVHYYGDDPLRRKVASTLLSSLLLYAGFYLPLHFSVHATMTNTADMIRLILRDKAVHGYYSGYKFQRGLDSCTGDRREEIQAFTTGLLDDLYDLELQYSGELYEPLGLMDDVAVFVRYNANKALMNLGYPARFGAEETTVNPEILAALAPGSDENHDFFSGSGSSYVMGKAVETDDDDWDF</sequence>
<dbReference type="InterPro" id="IPR000358">
    <property type="entry name" value="RNR_small_fam"/>
</dbReference>
<dbReference type="UniPathway" id="UPA00326"/>
<keyword evidence="8" id="KW-0215">Deoxyribonucleotide synthesis</keyword>
<dbReference type="NCBIfam" id="NF010572">
    <property type="entry name" value="PRK13965.1"/>
    <property type="match status" value="1"/>
</dbReference>
<comment type="cofactor">
    <cofactor evidence="1">
        <name>Fe cation</name>
        <dbReference type="ChEBI" id="CHEBI:24875"/>
    </cofactor>
</comment>
<evidence type="ECO:0000256" key="8">
    <source>
        <dbReference type="ARBA" id="ARBA00023116"/>
    </source>
</evidence>
<name>A0A7K1LH42_9MICC</name>
<dbReference type="SUPFAM" id="SSF47240">
    <property type="entry name" value="Ferritin-like"/>
    <property type="match status" value="1"/>
</dbReference>
<dbReference type="EC" id="1.17.4.1" evidence="4"/>
<dbReference type="GO" id="GO:0005971">
    <property type="term" value="C:ribonucleoside-diphosphate reductase complex"/>
    <property type="evidence" value="ECO:0007669"/>
    <property type="project" value="InterPro"/>
</dbReference>
<comment type="similarity">
    <text evidence="2">Belongs to the ribonucleoside diphosphate reductase small chain family.</text>
</comment>
<dbReference type="EMBL" id="WOGT01000002">
    <property type="protein sequence ID" value="MUN54420.1"/>
    <property type="molecule type" value="Genomic_DNA"/>
</dbReference>
<evidence type="ECO:0000256" key="2">
    <source>
        <dbReference type="ARBA" id="ARBA00009303"/>
    </source>
</evidence>
<protein>
    <recommendedName>
        <fullName evidence="4">ribonucleoside-diphosphate reductase</fullName>
        <ecNumber evidence="4">1.17.4.1</ecNumber>
    </recommendedName>
</protein>
<keyword evidence="5" id="KW-0479">Metal-binding</keyword>
<dbReference type="InterPro" id="IPR012348">
    <property type="entry name" value="RNR-like"/>
</dbReference>
<dbReference type="AlphaFoldDB" id="A0A7K1LH42"/>